<dbReference type="Pfam" id="PF02350">
    <property type="entry name" value="Epimerase_2"/>
    <property type="match status" value="1"/>
</dbReference>
<dbReference type="SUPFAM" id="SSF53756">
    <property type="entry name" value="UDP-Glycosyltransferase/glycogen phosphorylase"/>
    <property type="match status" value="1"/>
</dbReference>
<dbReference type="Pfam" id="PF15632">
    <property type="entry name" value="ATPgrasp_Ter"/>
    <property type="match status" value="1"/>
</dbReference>
<proteinExistence type="inferred from homology"/>
<dbReference type="Proteomes" id="UP000274841">
    <property type="component" value="Chromosome"/>
</dbReference>
<dbReference type="InterPro" id="IPR029767">
    <property type="entry name" value="WecB-like"/>
</dbReference>
<dbReference type="Gene3D" id="3.40.50.2000">
    <property type="entry name" value="Glycogen Phosphorylase B"/>
    <property type="match status" value="2"/>
</dbReference>
<gene>
    <name evidence="4" type="primary">wbpI</name>
    <name evidence="4" type="ORF">CVS54_00196</name>
</gene>
<dbReference type="GO" id="GO:0046872">
    <property type="term" value="F:metal ion binding"/>
    <property type="evidence" value="ECO:0007669"/>
    <property type="project" value="InterPro"/>
</dbReference>
<keyword evidence="1" id="KW-0067">ATP-binding</keyword>
<organism evidence="4 5">
    <name type="scientific">Microbacterium oxydans</name>
    <dbReference type="NCBI Taxonomy" id="82380"/>
    <lineage>
        <taxon>Bacteria</taxon>
        <taxon>Bacillati</taxon>
        <taxon>Actinomycetota</taxon>
        <taxon>Actinomycetes</taxon>
        <taxon>Micrococcales</taxon>
        <taxon>Microbacteriaceae</taxon>
        <taxon>Microbacterium</taxon>
    </lineage>
</organism>
<keyword evidence="2 4" id="KW-0413">Isomerase</keyword>
<feature type="domain" description="ATP-grasp" evidence="3">
    <location>
        <begin position="115"/>
        <end position="281"/>
    </location>
</feature>
<dbReference type="Gene3D" id="3.30.1490.20">
    <property type="entry name" value="ATP-grasp fold, A domain"/>
    <property type="match status" value="1"/>
</dbReference>
<evidence type="ECO:0000313" key="5">
    <source>
        <dbReference type="Proteomes" id="UP000274841"/>
    </source>
</evidence>
<dbReference type="Gene3D" id="3.40.50.20">
    <property type="match status" value="1"/>
</dbReference>
<dbReference type="RefSeq" id="WP_127011516.1">
    <property type="nucleotide sequence ID" value="NZ_CP031422.1"/>
</dbReference>
<evidence type="ECO:0000313" key="4">
    <source>
        <dbReference type="EMBL" id="AZS38899.1"/>
    </source>
</evidence>
<keyword evidence="1" id="KW-0547">Nucleotide-binding</keyword>
<dbReference type="SUPFAM" id="SSF56059">
    <property type="entry name" value="Glutathione synthetase ATP-binding domain-like"/>
    <property type="match status" value="1"/>
</dbReference>
<evidence type="ECO:0000256" key="2">
    <source>
        <dbReference type="RuleBase" id="RU003513"/>
    </source>
</evidence>
<evidence type="ECO:0000259" key="3">
    <source>
        <dbReference type="PROSITE" id="PS50975"/>
    </source>
</evidence>
<name>A0A3Q9J1F5_9MICO</name>
<dbReference type="EMBL" id="CP031422">
    <property type="protein sequence ID" value="AZS38899.1"/>
    <property type="molecule type" value="Genomic_DNA"/>
</dbReference>
<dbReference type="KEGG" id="moy:CVS54_00196"/>
<dbReference type="AlphaFoldDB" id="A0A3Q9J1F5"/>
<comment type="similarity">
    <text evidence="2">Belongs to the UDP-N-acetylglucosamine 2-epimerase family.</text>
</comment>
<dbReference type="InterPro" id="IPR013815">
    <property type="entry name" value="ATP_grasp_subdomain_1"/>
</dbReference>
<dbReference type="SUPFAM" id="SSF51735">
    <property type="entry name" value="NAD(P)-binding Rossmann-fold domains"/>
    <property type="match status" value="1"/>
</dbReference>
<dbReference type="GO" id="GO:0016853">
    <property type="term" value="F:isomerase activity"/>
    <property type="evidence" value="ECO:0007669"/>
    <property type="project" value="UniProtKB-KW"/>
</dbReference>
<dbReference type="PANTHER" id="PTHR43174">
    <property type="entry name" value="UDP-N-ACETYLGLUCOSAMINE 2-EPIMERASE"/>
    <property type="match status" value="1"/>
</dbReference>
<accession>A0A3Q9J1F5</accession>
<dbReference type="InterPro" id="IPR011761">
    <property type="entry name" value="ATP-grasp"/>
</dbReference>
<dbReference type="PROSITE" id="PS50975">
    <property type="entry name" value="ATP_GRASP"/>
    <property type="match status" value="1"/>
</dbReference>
<sequence length="698" mass="74120">MRTVVTGSAGPAGTTVVDHLTRRGHWVGAVDVEEHGAGQTMADACATIPAAHDPRYLDSLLSRLSAWHADVLIVTTAEELAVLAPARDALVAAGTRILLPSAKAVAVCQDKLAFAGTLTALGIPTPRTSLVGEPLPPGPWISKPRVGRGSRGIIAHDDIASLPRQFDTTRIIQERLTGREFTVDFLSDETSRIVAYASRWRLAVRGGISASGQVFEDDALHAVVDRMVRGLRYVGPGNAQGFIDSAGAVNIVELNPRYSGGLGISLAAGADLVGTYLHLASGISARPSRGEPGAVVDRFFAAAAPRGSRFLTATPSSPSSSHTRRRLLAAFGTRPEVIKFSGANRTLLGEHDVHMVYTGQHGRGPLGATMTAELGLRVDETWTLPSESNERIGALVTKAIDVLERQQPEAVVLLGDTVTVPVFALAAIDRGIPLVHVEAGLRSYNIRSREEGYRRILAASARVHFAPTQRAAAALLAEGVPAHTIAVVGNPGLDPLAGRGLSRIPLPEREGILFTAHRPTSVDARESLAHVVEVVEGLAADGHSIRFPVHPRTRERLLHHNLWDRLSATGAALTPPLGYWEIVEALRHSRAVVTDSGGLQEEAAWFGVPTVIIRGSTPRWEGIEEGFSILAGLDADAVRGHVRAFGSNGSLELLADRTVPFGDGTSWAQISRILGTDDVGHLLAQGEPDFVGRQVPVA</sequence>
<dbReference type="EC" id="5.1.3.23" evidence="4"/>
<dbReference type="GO" id="GO:0005524">
    <property type="term" value="F:ATP binding"/>
    <property type="evidence" value="ECO:0007669"/>
    <property type="project" value="UniProtKB-UniRule"/>
</dbReference>
<protein>
    <submittedName>
        <fullName evidence="4">UDP-2,3-diacetamido-2,3-dideoxy-D-glucuronate 2-epimerase</fullName>
        <ecNumber evidence="4">5.1.3.23</ecNumber>
    </submittedName>
</protein>
<reference evidence="4 5" key="1">
    <citation type="submission" date="2018-08" db="EMBL/GenBank/DDBJ databases">
        <title>Microbacterium oxydans strain HG3.</title>
        <authorList>
            <person name="ORTET P."/>
        </authorList>
    </citation>
    <scope>NUCLEOTIDE SEQUENCE [LARGE SCALE GENOMIC DNA]</scope>
    <source>
        <strain evidence="4 5">HG3</strain>
    </source>
</reference>
<dbReference type="PANTHER" id="PTHR43174:SF1">
    <property type="entry name" value="UDP-N-ACETYLGLUCOSAMINE 2-EPIMERASE"/>
    <property type="match status" value="1"/>
</dbReference>
<evidence type="ECO:0000256" key="1">
    <source>
        <dbReference type="PROSITE-ProRule" id="PRU00409"/>
    </source>
</evidence>
<dbReference type="Gene3D" id="3.30.470.20">
    <property type="entry name" value="ATP-grasp fold, B domain"/>
    <property type="match status" value="1"/>
</dbReference>
<dbReference type="InterPro" id="IPR003331">
    <property type="entry name" value="UDP_GlcNAc_Epimerase_2_dom"/>
</dbReference>
<dbReference type="InterPro" id="IPR036291">
    <property type="entry name" value="NAD(P)-bd_dom_sf"/>
</dbReference>